<comment type="caution">
    <text evidence="1">The sequence shown here is derived from an EMBL/GenBank/DDBJ whole genome shotgun (WGS) entry which is preliminary data.</text>
</comment>
<dbReference type="InterPro" id="IPR035069">
    <property type="entry name" value="TTHA1013/TTHA0281-like"/>
</dbReference>
<evidence type="ECO:0000313" key="1">
    <source>
        <dbReference type="EMBL" id="RDB61126.1"/>
    </source>
</evidence>
<dbReference type="Pfam" id="PF05534">
    <property type="entry name" value="HicB"/>
    <property type="match status" value="1"/>
</dbReference>
<keyword evidence="4" id="KW-1185">Reference proteome</keyword>
<gene>
    <name evidence="1" type="ORF">C1881_00975</name>
    <name evidence="2" type="ORF">DMP05_05080</name>
</gene>
<dbReference type="InterPro" id="IPR008651">
    <property type="entry name" value="Uncharacterised_HicB"/>
</dbReference>
<dbReference type="Proteomes" id="UP000271472">
    <property type="component" value="Unassembled WGS sequence"/>
</dbReference>
<evidence type="ECO:0000313" key="3">
    <source>
        <dbReference type="Proteomes" id="UP000253975"/>
    </source>
</evidence>
<name>A0A369LS93_9ACTN</name>
<dbReference type="SUPFAM" id="SSF143100">
    <property type="entry name" value="TTHA1013/TTHA0281-like"/>
    <property type="match status" value="1"/>
</dbReference>
<protein>
    <submittedName>
        <fullName evidence="1">Toxin-antitoxin system HicB family antitoxin</fullName>
    </submittedName>
</protein>
<sequence length="107" mass="11743">MKATADMYTYRVFWSGEDGAFVASVSEFPSLSNVADSQKEALNGLSELVADVLADMRESGEQPPVPLGCRTYSGKYALRMTPEQHRRVVMEAAEQGVSVNQLLISRV</sequence>
<reference evidence="2" key="3">
    <citation type="journal article" date="2019" name="Microbiol. Resour. Announc.">
        <title>Draft Genome Sequences of Type Strains of Gordonibacter faecihominis, Paraeggerthella hongkongensis, Parvibacter caecicola,Slackia equolifaciens, Slackia faecicanis, and Slackia isoflavoniconvertens.</title>
        <authorList>
            <person name="Danylec N."/>
            <person name="Stoll D.A."/>
            <person name="Dotsch A."/>
            <person name="Huch M."/>
        </authorList>
    </citation>
    <scope>NUCLEOTIDE SEQUENCE</scope>
    <source>
        <strain evidence="2">DSM 22006</strain>
    </source>
</reference>
<evidence type="ECO:0000313" key="4">
    <source>
        <dbReference type="Proteomes" id="UP000271472"/>
    </source>
</evidence>
<reference evidence="1 3" key="1">
    <citation type="journal article" date="2018" name="Elife">
        <title>Discovery and characterization of a prevalent human gut bacterial enzyme sufficient for the inactivation of a family of plant toxins.</title>
        <authorList>
            <person name="Koppel N."/>
            <person name="Bisanz J.E."/>
            <person name="Pandelia M.E."/>
            <person name="Turnbaugh P.J."/>
            <person name="Balskus E.P."/>
        </authorList>
    </citation>
    <scope>NUCLEOTIDE SEQUENCE [LARGE SCALE GENOMIC DNA]</scope>
    <source>
        <strain evidence="1 3">OB21 GAM31</strain>
    </source>
</reference>
<dbReference type="OrthoDB" id="5297106at2"/>
<accession>A0A369LS93</accession>
<dbReference type="EMBL" id="PPTO01000001">
    <property type="protein sequence ID" value="RDB61126.1"/>
    <property type="molecule type" value="Genomic_DNA"/>
</dbReference>
<reference evidence="4" key="2">
    <citation type="submission" date="2018-05" db="EMBL/GenBank/DDBJ databases">
        <title>Genome Sequencing of selected type strains of the family Eggerthellaceae.</title>
        <authorList>
            <person name="Danylec N."/>
            <person name="Stoll D.A."/>
            <person name="Doetsch A."/>
            <person name="Huch M."/>
        </authorList>
    </citation>
    <scope>NUCLEOTIDE SEQUENCE [LARGE SCALE GENOMIC DNA]</scope>
    <source>
        <strain evidence="4">DSM 22006</strain>
    </source>
</reference>
<proteinExistence type="predicted"/>
<dbReference type="AlphaFoldDB" id="A0A369LS93"/>
<dbReference type="EMBL" id="QIBZ01000007">
    <property type="protein sequence ID" value="RNM35089.1"/>
    <property type="molecule type" value="Genomic_DNA"/>
</dbReference>
<organism evidence="1 3">
    <name type="scientific">Slackia isoflavoniconvertens</name>
    <dbReference type="NCBI Taxonomy" id="572010"/>
    <lineage>
        <taxon>Bacteria</taxon>
        <taxon>Bacillati</taxon>
        <taxon>Actinomycetota</taxon>
        <taxon>Coriobacteriia</taxon>
        <taxon>Eggerthellales</taxon>
        <taxon>Eggerthellaceae</taxon>
        <taxon>Slackia</taxon>
    </lineage>
</organism>
<evidence type="ECO:0000313" key="2">
    <source>
        <dbReference type="EMBL" id="RNM35089.1"/>
    </source>
</evidence>
<dbReference type="RefSeq" id="WP_114614670.1">
    <property type="nucleotide sequence ID" value="NZ_CALIRK010000020.1"/>
</dbReference>
<dbReference type="Gene3D" id="3.30.160.250">
    <property type="match status" value="1"/>
</dbReference>
<dbReference type="Proteomes" id="UP000253975">
    <property type="component" value="Unassembled WGS sequence"/>
</dbReference>
<dbReference type="GeneID" id="98661595"/>